<evidence type="ECO:0000256" key="3">
    <source>
        <dbReference type="ARBA" id="ARBA00022598"/>
    </source>
</evidence>
<keyword evidence="4 9" id="KW-0547">Nucleotide-binding</keyword>
<keyword evidence="6 9" id="KW-0648">Protein biosynthesis</keyword>
<evidence type="ECO:0000256" key="10">
    <source>
        <dbReference type="SAM" id="MobiDB-lite"/>
    </source>
</evidence>
<evidence type="ECO:0000256" key="4">
    <source>
        <dbReference type="ARBA" id="ARBA00022741"/>
    </source>
</evidence>
<comment type="similarity">
    <text evidence="1 9">Belongs to the class-I aminoacyl-tRNA synthetase family.</text>
</comment>
<dbReference type="GO" id="GO:0004823">
    <property type="term" value="F:leucine-tRNA ligase activity"/>
    <property type="evidence" value="ECO:0007669"/>
    <property type="project" value="UniProtKB-UniRule"/>
</dbReference>
<dbReference type="Pfam" id="PF00133">
    <property type="entry name" value="tRNA-synt_1"/>
    <property type="match status" value="2"/>
</dbReference>
<comment type="subcellular location">
    <subcellularLocation>
        <location evidence="9">Cytoplasm</location>
    </subcellularLocation>
</comment>
<feature type="domain" description="Aminoacyl-tRNA synthetase class Ia" evidence="11">
    <location>
        <begin position="13"/>
        <end position="206"/>
    </location>
</feature>
<evidence type="ECO:0000259" key="11">
    <source>
        <dbReference type="Pfam" id="PF00133"/>
    </source>
</evidence>
<feature type="binding site" evidence="9">
    <location>
        <position position="583"/>
    </location>
    <ligand>
        <name>ATP</name>
        <dbReference type="ChEBI" id="CHEBI:30616"/>
    </ligand>
</feature>
<feature type="domain" description="Aminoacyl-tRNA synthetase class Ia" evidence="11">
    <location>
        <begin position="419"/>
        <end position="608"/>
    </location>
</feature>
<dbReference type="SUPFAM" id="SSF47323">
    <property type="entry name" value="Anticodon-binding domain of a subclass of class I aminoacyl-tRNA synthetases"/>
    <property type="match status" value="1"/>
</dbReference>
<keyword evidence="7 9" id="KW-0030">Aminoacyl-tRNA synthetase</keyword>
<dbReference type="PANTHER" id="PTHR43740:SF2">
    <property type="entry name" value="LEUCINE--TRNA LIGASE, MITOCHONDRIAL"/>
    <property type="match status" value="1"/>
</dbReference>
<gene>
    <name evidence="9" type="primary">leuS</name>
    <name evidence="14" type="ORF">E6H01_01780</name>
</gene>
<evidence type="ECO:0000259" key="13">
    <source>
        <dbReference type="Pfam" id="PF13603"/>
    </source>
</evidence>
<evidence type="ECO:0000256" key="7">
    <source>
        <dbReference type="ARBA" id="ARBA00023146"/>
    </source>
</evidence>
<feature type="short sequence motif" description="'HIGH' region" evidence="9">
    <location>
        <begin position="41"/>
        <end position="51"/>
    </location>
</feature>
<evidence type="ECO:0000256" key="5">
    <source>
        <dbReference type="ARBA" id="ARBA00022840"/>
    </source>
</evidence>
<evidence type="ECO:0000256" key="2">
    <source>
        <dbReference type="ARBA" id="ARBA00022490"/>
    </source>
</evidence>
<dbReference type="GO" id="GO:0006429">
    <property type="term" value="P:leucyl-tRNA aminoacylation"/>
    <property type="evidence" value="ECO:0007669"/>
    <property type="project" value="UniProtKB-UniRule"/>
</dbReference>
<dbReference type="PRINTS" id="PR00985">
    <property type="entry name" value="TRNASYNTHLEU"/>
</dbReference>
<accession>A0A537LEQ4</accession>
<dbReference type="Pfam" id="PF13603">
    <property type="entry name" value="tRNA-synt_1_2"/>
    <property type="match status" value="1"/>
</dbReference>
<dbReference type="InterPro" id="IPR014729">
    <property type="entry name" value="Rossmann-like_a/b/a_fold"/>
</dbReference>
<reference evidence="14 15" key="1">
    <citation type="journal article" date="2019" name="Nat. Microbiol.">
        <title>Mediterranean grassland soil C-N compound turnover is dependent on rainfall and depth, and is mediated by genomically divergent microorganisms.</title>
        <authorList>
            <person name="Diamond S."/>
            <person name="Andeer P.F."/>
            <person name="Li Z."/>
            <person name="Crits-Christoph A."/>
            <person name="Burstein D."/>
            <person name="Anantharaman K."/>
            <person name="Lane K.R."/>
            <person name="Thomas B.C."/>
            <person name="Pan C."/>
            <person name="Northen T.R."/>
            <person name="Banfield J.F."/>
        </authorList>
    </citation>
    <scope>NUCLEOTIDE SEQUENCE [LARGE SCALE GENOMIC DNA]</scope>
    <source>
        <strain evidence="14">NP_4</strain>
    </source>
</reference>
<dbReference type="InterPro" id="IPR013155">
    <property type="entry name" value="M/V/L/I-tRNA-synth_anticd-bd"/>
</dbReference>
<evidence type="ECO:0000313" key="14">
    <source>
        <dbReference type="EMBL" id="TMJ06485.1"/>
    </source>
</evidence>
<comment type="caution">
    <text evidence="14">The sequence shown here is derived from an EMBL/GenBank/DDBJ whole genome shotgun (WGS) entry which is preliminary data.</text>
</comment>
<dbReference type="Gene3D" id="1.10.730.10">
    <property type="entry name" value="Isoleucyl-tRNA Synthetase, Domain 1"/>
    <property type="match status" value="1"/>
</dbReference>
<dbReference type="InterPro" id="IPR009080">
    <property type="entry name" value="tRNAsynth_Ia_anticodon-bd"/>
</dbReference>
<sequence>MKRYDAVTLEAKWQTRWEKDRLHEARDFDPRPKFYFLTMYPYPSGDLHIGHWYAMAPSDAAARWRRMQGNNVLFPIGFDAFGLPAENAAIQHGIHPYKWTMDNIARMRRQLRSMGAMWEWSREVVTCDPEYYVWNQWFFLKMYNRGLAYRALAPVDWCPKDHTTLAREQVVGEERVCERCGTPVIKKNLEQWFLKITAYADELLDFSGIEWPDRVRTLQENWIGKSLGVEFELKVQGHPGVSFRVFTTRPDTVYGMTFAVLAPEHPLVDQLTTPDRRADVEAYKFKAARQSDIERLSTEKERDGVPIGAFAINPMNGEHAPIFIADYVLLTYGTGAIQGVPAHDARDLDFARKYQLPIPVVVAPPGWDGRPLAEAYLGEGTMVNSGPFTGLSSREGWERIADYMEQRGIGQRKASYRLHDWLISRQRYWGTPIPIIYCSHCGTVPVPESDLPVRLPEDAEFLPTGESPLKLHEGFRRTRCPQCGGQAERETDTMDTFIDSSWYQYRYVSPHDTQRPFDPEVGRYWLPVDQYTGGVEHAVMHLLYTRFWTKVMRDLGMVGFGEPMLRLFNQGVILGEDGEKMSKSRGNVVNPDAYVNSVGADTVRAYLMFIGPWEGGGPWNSRGIEGVHRFLQRVWNLVHDTTETGKRGNGETRKHKARGPQPETRQSNDGHELQHWTHKTIKKVTEDLEGFHFNTAIAALMEFVNYMYKVKDEQAGATPWREAVRSLVLLLAPMTPHIAEELWASMGESYSVHQQGWPSYDATLARAELVTLVLQVDGKVRDRIQVPSGLTDAKAKEMALDNEKVRRFMDGRQVADIVVVPGRLVNVVTK</sequence>
<keyword evidence="5 9" id="KW-0067">ATP-binding</keyword>
<dbReference type="PANTHER" id="PTHR43740">
    <property type="entry name" value="LEUCYL-TRNA SYNTHETASE"/>
    <property type="match status" value="1"/>
</dbReference>
<protein>
    <recommendedName>
        <fullName evidence="9">Leucine--tRNA ligase</fullName>
        <ecNumber evidence="9">6.1.1.4</ecNumber>
    </recommendedName>
    <alternativeName>
        <fullName evidence="9">Leucyl-tRNA synthetase</fullName>
        <shortName evidence="9">LeuRS</shortName>
    </alternativeName>
</protein>
<dbReference type="SUPFAM" id="SSF50677">
    <property type="entry name" value="ValRS/IleRS/LeuRS editing domain"/>
    <property type="match status" value="1"/>
</dbReference>
<dbReference type="Proteomes" id="UP000319353">
    <property type="component" value="Unassembled WGS sequence"/>
</dbReference>
<evidence type="ECO:0000259" key="12">
    <source>
        <dbReference type="Pfam" id="PF08264"/>
    </source>
</evidence>
<dbReference type="Gene3D" id="3.40.50.620">
    <property type="entry name" value="HUPs"/>
    <property type="match status" value="2"/>
</dbReference>
<proteinExistence type="inferred from homology"/>
<organism evidence="14 15">
    <name type="scientific">Candidatus Segetimicrobium genomatis</name>
    <dbReference type="NCBI Taxonomy" id="2569760"/>
    <lineage>
        <taxon>Bacteria</taxon>
        <taxon>Bacillati</taxon>
        <taxon>Candidatus Sysuimicrobiota</taxon>
        <taxon>Candidatus Sysuimicrobiia</taxon>
        <taxon>Candidatus Sysuimicrobiales</taxon>
        <taxon>Candidatus Segetimicrobiaceae</taxon>
        <taxon>Candidatus Segetimicrobium</taxon>
    </lineage>
</organism>
<feature type="domain" description="Leucyl-tRNA synthetase editing" evidence="13">
    <location>
        <begin position="220"/>
        <end position="405"/>
    </location>
</feature>
<evidence type="ECO:0000256" key="9">
    <source>
        <dbReference type="HAMAP-Rule" id="MF_00049"/>
    </source>
</evidence>
<dbReference type="InterPro" id="IPR009008">
    <property type="entry name" value="Val/Leu/Ile-tRNA-synth_edit"/>
</dbReference>
<dbReference type="FunFam" id="1.10.730.10:FF:000011">
    <property type="entry name" value="Leucine--tRNA ligase chloroplastic/mitochondrial"/>
    <property type="match status" value="1"/>
</dbReference>
<keyword evidence="3 9" id="KW-0436">Ligase</keyword>
<dbReference type="HAMAP" id="MF_00049_B">
    <property type="entry name" value="Leu_tRNA_synth_B"/>
    <property type="match status" value="1"/>
</dbReference>
<dbReference type="FunFam" id="3.40.50.620:FF:000056">
    <property type="entry name" value="Leucine--tRNA ligase"/>
    <property type="match status" value="1"/>
</dbReference>
<feature type="region of interest" description="Disordered" evidence="10">
    <location>
        <begin position="642"/>
        <end position="673"/>
    </location>
</feature>
<feature type="domain" description="Methionyl/Valyl/Leucyl/Isoleucyl-tRNA synthetase anticodon-binding" evidence="12">
    <location>
        <begin position="677"/>
        <end position="791"/>
    </location>
</feature>
<dbReference type="CDD" id="cd00812">
    <property type="entry name" value="LeuRS_core"/>
    <property type="match status" value="1"/>
</dbReference>
<feature type="compositionally biased region" description="Basic and acidic residues" evidence="10">
    <location>
        <begin position="642"/>
        <end position="652"/>
    </location>
</feature>
<dbReference type="InterPro" id="IPR002302">
    <property type="entry name" value="Leu-tRNA-ligase"/>
</dbReference>
<dbReference type="AlphaFoldDB" id="A0A537LEQ4"/>
<dbReference type="EMBL" id="VBAL01000014">
    <property type="protein sequence ID" value="TMJ06485.1"/>
    <property type="molecule type" value="Genomic_DNA"/>
</dbReference>
<evidence type="ECO:0000313" key="15">
    <source>
        <dbReference type="Proteomes" id="UP000319353"/>
    </source>
</evidence>
<dbReference type="EC" id="6.1.1.4" evidence="9"/>
<dbReference type="Pfam" id="PF08264">
    <property type="entry name" value="Anticodon_1"/>
    <property type="match status" value="1"/>
</dbReference>
<comment type="catalytic activity">
    <reaction evidence="8 9">
        <text>tRNA(Leu) + L-leucine + ATP = L-leucyl-tRNA(Leu) + AMP + diphosphate</text>
        <dbReference type="Rhea" id="RHEA:11688"/>
        <dbReference type="Rhea" id="RHEA-COMP:9613"/>
        <dbReference type="Rhea" id="RHEA-COMP:9622"/>
        <dbReference type="ChEBI" id="CHEBI:30616"/>
        <dbReference type="ChEBI" id="CHEBI:33019"/>
        <dbReference type="ChEBI" id="CHEBI:57427"/>
        <dbReference type="ChEBI" id="CHEBI:78442"/>
        <dbReference type="ChEBI" id="CHEBI:78494"/>
        <dbReference type="ChEBI" id="CHEBI:456215"/>
        <dbReference type="EC" id="6.1.1.4"/>
    </reaction>
</comment>
<dbReference type="SUPFAM" id="SSF52374">
    <property type="entry name" value="Nucleotidylyl transferase"/>
    <property type="match status" value="1"/>
</dbReference>
<dbReference type="FunFam" id="3.40.50.620:FF:000003">
    <property type="entry name" value="Leucine--tRNA ligase"/>
    <property type="match status" value="1"/>
</dbReference>
<evidence type="ECO:0000256" key="1">
    <source>
        <dbReference type="ARBA" id="ARBA00005594"/>
    </source>
</evidence>
<keyword evidence="2 9" id="KW-0963">Cytoplasm</keyword>
<dbReference type="NCBIfam" id="TIGR00396">
    <property type="entry name" value="leuS_bact"/>
    <property type="match status" value="1"/>
</dbReference>
<dbReference type="InterPro" id="IPR002300">
    <property type="entry name" value="aa-tRNA-synth_Ia"/>
</dbReference>
<feature type="short sequence motif" description="'KMSKS' region" evidence="9">
    <location>
        <begin position="580"/>
        <end position="584"/>
    </location>
</feature>
<dbReference type="Gene3D" id="3.10.20.590">
    <property type="match status" value="1"/>
</dbReference>
<evidence type="ECO:0000256" key="8">
    <source>
        <dbReference type="ARBA" id="ARBA00047469"/>
    </source>
</evidence>
<dbReference type="GO" id="GO:0005524">
    <property type="term" value="F:ATP binding"/>
    <property type="evidence" value="ECO:0007669"/>
    <property type="project" value="UniProtKB-UniRule"/>
</dbReference>
<dbReference type="CDD" id="cd07958">
    <property type="entry name" value="Anticodon_Ia_Leu_BEm"/>
    <property type="match status" value="1"/>
</dbReference>
<dbReference type="GO" id="GO:0002161">
    <property type="term" value="F:aminoacyl-tRNA deacylase activity"/>
    <property type="evidence" value="ECO:0007669"/>
    <property type="project" value="InterPro"/>
</dbReference>
<evidence type="ECO:0000256" key="6">
    <source>
        <dbReference type="ARBA" id="ARBA00022917"/>
    </source>
</evidence>
<dbReference type="GO" id="GO:0005829">
    <property type="term" value="C:cytosol"/>
    <property type="evidence" value="ECO:0007669"/>
    <property type="project" value="TreeGrafter"/>
</dbReference>
<dbReference type="InterPro" id="IPR025709">
    <property type="entry name" value="Leu_tRNA-synth_edit"/>
</dbReference>
<name>A0A537LEQ4_9BACT</name>